<dbReference type="CDD" id="cd16913">
    <property type="entry name" value="YkuD_like"/>
    <property type="match status" value="1"/>
</dbReference>
<dbReference type="InterPro" id="IPR038063">
    <property type="entry name" value="Transpep_catalytic_dom"/>
</dbReference>
<dbReference type="PANTHER" id="PTHR41533">
    <property type="entry name" value="L,D-TRANSPEPTIDASE HI_1667-RELATED"/>
    <property type="match status" value="1"/>
</dbReference>
<name>A0A1W1CKL8_9ZZZZ</name>
<accession>A0A1W1CKL8</accession>
<gene>
    <name evidence="7" type="ORF">MNB_SV-13-1163</name>
</gene>
<reference evidence="7" key="1">
    <citation type="submission" date="2016-10" db="EMBL/GenBank/DDBJ databases">
        <authorList>
            <person name="de Groot N.N."/>
        </authorList>
    </citation>
    <scope>NUCLEOTIDE SEQUENCE</scope>
</reference>
<dbReference type="GO" id="GO:0016740">
    <property type="term" value="F:transferase activity"/>
    <property type="evidence" value="ECO:0007669"/>
    <property type="project" value="UniProtKB-KW"/>
</dbReference>
<evidence type="ECO:0000256" key="4">
    <source>
        <dbReference type="ARBA" id="ARBA00022984"/>
    </source>
</evidence>
<evidence type="ECO:0000259" key="6">
    <source>
        <dbReference type="PROSITE" id="PS52029"/>
    </source>
</evidence>
<feature type="domain" description="L,D-TPase catalytic" evidence="6">
    <location>
        <begin position="115"/>
        <end position="297"/>
    </location>
</feature>
<dbReference type="PROSITE" id="PS52029">
    <property type="entry name" value="LD_TPASE"/>
    <property type="match status" value="1"/>
</dbReference>
<organism evidence="7">
    <name type="scientific">hydrothermal vent metagenome</name>
    <dbReference type="NCBI Taxonomy" id="652676"/>
    <lineage>
        <taxon>unclassified sequences</taxon>
        <taxon>metagenomes</taxon>
        <taxon>ecological metagenomes</taxon>
    </lineage>
</organism>
<proteinExistence type="predicted"/>
<keyword evidence="2" id="KW-0808">Transferase</keyword>
<dbReference type="InterPro" id="IPR052905">
    <property type="entry name" value="LD-transpeptidase_YkuD-like"/>
</dbReference>
<comment type="pathway">
    <text evidence="1">Cell wall biogenesis; peptidoglycan biosynthesis.</text>
</comment>
<dbReference type="Gene3D" id="2.40.440.10">
    <property type="entry name" value="L,D-transpeptidase catalytic domain-like"/>
    <property type="match status" value="1"/>
</dbReference>
<keyword evidence="5" id="KW-0961">Cell wall biogenesis/degradation</keyword>
<dbReference type="GO" id="GO:0009252">
    <property type="term" value="P:peptidoglycan biosynthetic process"/>
    <property type="evidence" value="ECO:0007669"/>
    <property type="project" value="UniProtKB-UniPathway"/>
</dbReference>
<evidence type="ECO:0000256" key="3">
    <source>
        <dbReference type="ARBA" id="ARBA00022960"/>
    </source>
</evidence>
<dbReference type="UniPathway" id="UPA00219"/>
<evidence type="ECO:0000256" key="2">
    <source>
        <dbReference type="ARBA" id="ARBA00022679"/>
    </source>
</evidence>
<keyword evidence="4" id="KW-0573">Peptidoglycan synthesis</keyword>
<dbReference type="SUPFAM" id="SSF141523">
    <property type="entry name" value="L,D-transpeptidase catalytic domain-like"/>
    <property type="match status" value="1"/>
</dbReference>
<evidence type="ECO:0000256" key="1">
    <source>
        <dbReference type="ARBA" id="ARBA00004752"/>
    </source>
</evidence>
<sequence length="348" mass="40701">MNEMLLAYIHNLANSCIDLKGFASVQRQRKANGFETAYETYLEELDRDSIMLQVKAGISIETILSSYIPQNEQFNKLVHAYHSFSYAKTLSDEKLSKLRVNIERIKLMNDNLGQDYILVNIPEFMVRVKRGEQTMLKFKVVVGQKSLQTPIFAERLKYVTLNPQWSVPDSIARNEIIPAILKDRSYLKRHRLVIRKTYDLESPVLNPSREELQSYRGGKGLVPFKFIEVPSKYNALGRVKFIFPNEHSVYMHDTQMKKLFKRPIRCFSHGCVRLEKPSALLSYVTQNYTDKTMTEVNKWYKSMKTHYLKLNTTVMVHTAYMTAYITSEGKLAMFDDVYSFDKYQRLNF</sequence>
<dbReference type="Pfam" id="PF03734">
    <property type="entry name" value="YkuD"/>
    <property type="match status" value="1"/>
</dbReference>
<keyword evidence="3" id="KW-0133">Cell shape</keyword>
<evidence type="ECO:0000256" key="5">
    <source>
        <dbReference type="ARBA" id="ARBA00023316"/>
    </source>
</evidence>
<dbReference type="PANTHER" id="PTHR41533:SF2">
    <property type="entry name" value="BLR7131 PROTEIN"/>
    <property type="match status" value="1"/>
</dbReference>
<dbReference type="AlphaFoldDB" id="A0A1W1CKL8"/>
<dbReference type="GO" id="GO:0008360">
    <property type="term" value="P:regulation of cell shape"/>
    <property type="evidence" value="ECO:0007669"/>
    <property type="project" value="UniProtKB-KW"/>
</dbReference>
<evidence type="ECO:0000313" key="7">
    <source>
        <dbReference type="EMBL" id="SFV66253.1"/>
    </source>
</evidence>
<protein>
    <recommendedName>
        <fullName evidence="6">L,D-TPase catalytic domain-containing protein</fullName>
    </recommendedName>
</protein>
<dbReference type="InterPro" id="IPR005490">
    <property type="entry name" value="LD_TPept_cat_dom"/>
</dbReference>
<dbReference type="GO" id="GO:0071555">
    <property type="term" value="P:cell wall organization"/>
    <property type="evidence" value="ECO:0007669"/>
    <property type="project" value="UniProtKB-KW"/>
</dbReference>
<dbReference type="EMBL" id="FPHM01000098">
    <property type="protein sequence ID" value="SFV66253.1"/>
    <property type="molecule type" value="Genomic_DNA"/>
</dbReference>